<comment type="function">
    <text evidence="3 12">Involved in coproporphyrin-dependent heme b biosynthesis. Catalyzes the oxidation of coproporphyrinogen III to coproporphyrin III.</text>
</comment>
<evidence type="ECO:0000256" key="5">
    <source>
        <dbReference type="ARBA" id="ARBA00008310"/>
    </source>
</evidence>
<comment type="similarity">
    <text evidence="5 12">Belongs to the protoporphyrinogen/coproporphyrinogen oxidase family. Coproporphyrinogen III oxidase subfamily.</text>
</comment>
<keyword evidence="12" id="KW-0963">Cytoplasm</keyword>
<keyword evidence="10 12" id="KW-0560">Oxidoreductase</keyword>
<dbReference type="AlphaFoldDB" id="A0AAE4QTA6"/>
<sequence>MGPRVAVVGGGLSGLTAAYQLSRELLDAHITVLEASDRPGGALHTVDFPSGPMELGAEAFIGRRPEASDLVAELGLTGSLRHPGPLGPAILTGGRMVPMPIGTLMGLPSDVGALADVLSPRERAAAAREADVPLDWEPGGDVSLGSLVSERFGHAVVARLVDPMLGGVYAAPSGGLGLRQVIPGLAQALDRGAPSLTAAAGELVTQRVPGPVFATLDGGYRLLVDALVRASGAVIRTHATCTALHRDGSGYSLAVAGDRGSWSEEADLVVVAVPVPHAAPLLEGAGGLDAASRDLSGIRTASSAVVALEVDRSLDLPERSGVLVATDEPVPFKAMTFTSRKWPHLDTRPGHLVRVSFGRIDDDEVLAADDATLTRMAESALGGLCGSAPTVLHSRVRRWSDALAEIGPGHDTRISGVRAELAERLPGVELVGGATEGVGVPACIGSARAAARRLASGWQD</sequence>
<dbReference type="GO" id="GO:0005737">
    <property type="term" value="C:cytoplasm"/>
    <property type="evidence" value="ECO:0007669"/>
    <property type="project" value="UniProtKB-SubCell"/>
</dbReference>
<dbReference type="SUPFAM" id="SSF54373">
    <property type="entry name" value="FAD-linked reductases, C-terminal domain"/>
    <property type="match status" value="1"/>
</dbReference>
<comment type="pathway">
    <text evidence="4 12">Porphyrin-containing compound metabolism; protoheme biosynthesis.</text>
</comment>
<dbReference type="PANTHER" id="PTHR42923:SF3">
    <property type="entry name" value="PROTOPORPHYRINOGEN OXIDASE"/>
    <property type="match status" value="1"/>
</dbReference>
<reference evidence="14" key="1">
    <citation type="submission" date="2023-10" db="EMBL/GenBank/DDBJ databases">
        <title>Development of a sustainable strategy for remediation of hydrocarbon-contaminated territories based on the waste exchange concept.</title>
        <authorList>
            <person name="Krivoruchko A."/>
        </authorList>
    </citation>
    <scope>NUCLEOTIDE SEQUENCE</scope>
    <source>
        <strain evidence="14">IEGM 1175</strain>
    </source>
</reference>
<dbReference type="InterPro" id="IPR050464">
    <property type="entry name" value="Zeta_carotene_desat/Oxidored"/>
</dbReference>
<keyword evidence="11 12" id="KW-0350">Heme biosynthesis</keyword>
<evidence type="ECO:0000256" key="11">
    <source>
        <dbReference type="ARBA" id="ARBA00023133"/>
    </source>
</evidence>
<evidence type="ECO:0000256" key="12">
    <source>
        <dbReference type="RuleBase" id="RU364052"/>
    </source>
</evidence>
<organism evidence="14 15">
    <name type="scientific">Dietzia maris</name>
    <dbReference type="NCBI Taxonomy" id="37915"/>
    <lineage>
        <taxon>Bacteria</taxon>
        <taxon>Bacillati</taxon>
        <taxon>Actinomycetota</taxon>
        <taxon>Actinomycetes</taxon>
        <taxon>Mycobacteriales</taxon>
        <taxon>Dietziaceae</taxon>
        <taxon>Dietzia</taxon>
    </lineage>
</organism>
<evidence type="ECO:0000256" key="7">
    <source>
        <dbReference type="ARBA" id="ARBA00019046"/>
    </source>
</evidence>
<evidence type="ECO:0000256" key="9">
    <source>
        <dbReference type="ARBA" id="ARBA00022827"/>
    </source>
</evidence>
<comment type="subcellular location">
    <subcellularLocation>
        <location evidence="12">Cytoplasm</location>
    </subcellularLocation>
</comment>
<evidence type="ECO:0000256" key="10">
    <source>
        <dbReference type="ARBA" id="ARBA00023002"/>
    </source>
</evidence>
<dbReference type="Gene3D" id="3.90.660.20">
    <property type="entry name" value="Protoporphyrinogen oxidase, mitochondrial, domain 2"/>
    <property type="match status" value="1"/>
</dbReference>
<evidence type="ECO:0000256" key="6">
    <source>
        <dbReference type="ARBA" id="ARBA00012402"/>
    </source>
</evidence>
<dbReference type="RefSeq" id="WP_317468336.1">
    <property type="nucleotide sequence ID" value="NZ_JAWLKJ010000001.1"/>
</dbReference>
<comment type="cofactor">
    <cofactor evidence="2 12">
        <name>FAD</name>
        <dbReference type="ChEBI" id="CHEBI:57692"/>
    </cofactor>
</comment>
<protein>
    <recommendedName>
        <fullName evidence="7 12">Coproporphyrinogen III oxidase</fullName>
        <ecNumber evidence="6 12">1.3.3.15</ecNumber>
    </recommendedName>
</protein>
<dbReference type="InterPro" id="IPR002937">
    <property type="entry name" value="Amino_oxidase"/>
</dbReference>
<dbReference type="GO" id="GO:0004729">
    <property type="term" value="F:oxygen-dependent protoporphyrinogen oxidase activity"/>
    <property type="evidence" value="ECO:0007669"/>
    <property type="project" value="UniProtKB-UniRule"/>
</dbReference>
<dbReference type="PANTHER" id="PTHR42923">
    <property type="entry name" value="PROTOPORPHYRINOGEN OXIDASE"/>
    <property type="match status" value="1"/>
</dbReference>
<evidence type="ECO:0000259" key="13">
    <source>
        <dbReference type="Pfam" id="PF01593"/>
    </source>
</evidence>
<evidence type="ECO:0000313" key="14">
    <source>
        <dbReference type="EMBL" id="MDV6297754.1"/>
    </source>
</evidence>
<evidence type="ECO:0000256" key="2">
    <source>
        <dbReference type="ARBA" id="ARBA00001974"/>
    </source>
</evidence>
<keyword evidence="9 12" id="KW-0274">FAD</keyword>
<evidence type="ECO:0000256" key="1">
    <source>
        <dbReference type="ARBA" id="ARBA00001755"/>
    </source>
</evidence>
<dbReference type="Pfam" id="PF01593">
    <property type="entry name" value="Amino_oxidase"/>
    <property type="match status" value="1"/>
</dbReference>
<dbReference type="NCBIfam" id="TIGR00562">
    <property type="entry name" value="proto_IX_ox"/>
    <property type="match status" value="1"/>
</dbReference>
<name>A0AAE4QTA6_9ACTN</name>
<dbReference type="EMBL" id="JAWLKJ010000001">
    <property type="protein sequence ID" value="MDV6297754.1"/>
    <property type="molecule type" value="Genomic_DNA"/>
</dbReference>
<dbReference type="SUPFAM" id="SSF51905">
    <property type="entry name" value="FAD/NAD(P)-binding domain"/>
    <property type="match status" value="1"/>
</dbReference>
<accession>A0AAE4QTA6</accession>
<dbReference type="EC" id="1.3.3.15" evidence="6 12"/>
<dbReference type="InterPro" id="IPR004572">
    <property type="entry name" value="Protoporphyrinogen_oxidase"/>
</dbReference>
<evidence type="ECO:0000313" key="15">
    <source>
        <dbReference type="Proteomes" id="UP001185873"/>
    </source>
</evidence>
<comment type="catalytic activity">
    <reaction evidence="1">
        <text>coproporphyrinogen III + 3 O2 = coproporphyrin III + 3 H2O2</text>
        <dbReference type="Rhea" id="RHEA:43436"/>
        <dbReference type="ChEBI" id="CHEBI:15379"/>
        <dbReference type="ChEBI" id="CHEBI:16240"/>
        <dbReference type="ChEBI" id="CHEBI:57309"/>
        <dbReference type="ChEBI" id="CHEBI:131725"/>
        <dbReference type="EC" id="1.3.3.15"/>
    </reaction>
    <physiologicalReaction direction="left-to-right" evidence="1">
        <dbReference type="Rhea" id="RHEA:43437"/>
    </physiologicalReaction>
</comment>
<dbReference type="GO" id="GO:0006783">
    <property type="term" value="P:heme biosynthetic process"/>
    <property type="evidence" value="ECO:0007669"/>
    <property type="project" value="UniProtKB-UniRule"/>
</dbReference>
<evidence type="ECO:0000256" key="3">
    <source>
        <dbReference type="ARBA" id="ARBA00002185"/>
    </source>
</evidence>
<dbReference type="InterPro" id="IPR036188">
    <property type="entry name" value="FAD/NAD-bd_sf"/>
</dbReference>
<evidence type="ECO:0000256" key="8">
    <source>
        <dbReference type="ARBA" id="ARBA00022630"/>
    </source>
</evidence>
<feature type="domain" description="Amine oxidase" evidence="13">
    <location>
        <begin position="12"/>
        <end position="454"/>
    </location>
</feature>
<keyword evidence="8 12" id="KW-0285">Flavoprotein</keyword>
<comment type="caution">
    <text evidence="14">The sequence shown here is derived from an EMBL/GenBank/DDBJ whole genome shotgun (WGS) entry which is preliminary data.</text>
</comment>
<gene>
    <name evidence="14" type="primary">hemG</name>
    <name evidence="14" type="ORF">R3P82_01375</name>
</gene>
<proteinExistence type="inferred from homology"/>
<dbReference type="Gene3D" id="3.50.50.60">
    <property type="entry name" value="FAD/NAD(P)-binding domain"/>
    <property type="match status" value="1"/>
</dbReference>
<dbReference type="Gene3D" id="1.10.3110.10">
    <property type="entry name" value="protoporphyrinogen ix oxidase, domain 3"/>
    <property type="match status" value="1"/>
</dbReference>
<dbReference type="Proteomes" id="UP001185873">
    <property type="component" value="Unassembled WGS sequence"/>
</dbReference>
<evidence type="ECO:0000256" key="4">
    <source>
        <dbReference type="ARBA" id="ARBA00004744"/>
    </source>
</evidence>